<feature type="transmembrane region" description="Helical" evidence="2">
    <location>
        <begin position="172"/>
        <end position="199"/>
    </location>
</feature>
<feature type="compositionally biased region" description="Low complexity" evidence="1">
    <location>
        <begin position="532"/>
        <end position="542"/>
    </location>
</feature>
<feature type="transmembrane region" description="Helical" evidence="2">
    <location>
        <begin position="119"/>
        <end position="137"/>
    </location>
</feature>
<dbReference type="Gene3D" id="3.30.450.20">
    <property type="entry name" value="PAS domain"/>
    <property type="match status" value="1"/>
</dbReference>
<reference evidence="3" key="1">
    <citation type="submission" date="2021-02" db="EMBL/GenBank/DDBJ databases">
        <authorList>
            <person name="Dougan E. K."/>
            <person name="Rhodes N."/>
            <person name="Thang M."/>
            <person name="Chan C."/>
        </authorList>
    </citation>
    <scope>NUCLEOTIDE SEQUENCE</scope>
</reference>
<evidence type="ECO:0000256" key="2">
    <source>
        <dbReference type="SAM" id="Phobius"/>
    </source>
</evidence>
<feature type="transmembrane region" description="Helical" evidence="2">
    <location>
        <begin position="79"/>
        <end position="98"/>
    </location>
</feature>
<feature type="region of interest" description="Disordered" evidence="1">
    <location>
        <begin position="527"/>
        <end position="559"/>
    </location>
</feature>
<feature type="transmembrane region" description="Helical" evidence="2">
    <location>
        <begin position="219"/>
        <end position="237"/>
    </location>
</feature>
<dbReference type="EMBL" id="CAJNDS010001802">
    <property type="protein sequence ID" value="CAE7281450.1"/>
    <property type="molecule type" value="Genomic_DNA"/>
</dbReference>
<dbReference type="AlphaFoldDB" id="A0A812N6D6"/>
<comment type="caution">
    <text evidence="3">The sequence shown here is derived from an EMBL/GenBank/DDBJ whole genome shotgun (WGS) entry which is preliminary data.</text>
</comment>
<sequence>MHMEFAELETLCILGLQVVTAAALGAALVHSMWNRQLPEVVYQLQHGFCNLRARLKQPNKPLPGNARVEAKFLETLCRLMTNGCRVVVVALFLRLLAIQGPLMNNERHQLQPSLDLSNIISYPIVLFLVFFNAKVISGRTLDAWYVLLQVLCVLPLLSTAPEDVTSVSLITLLPRVLLGLISRHAFLSVLGNVVHWFLAVRQVGFQLQSDTVLAQSAELLLLFSATFSIRHALYEIVRMSFELSTRTIELSAVSGLLLGYCDAVVEVDKDLRLTDDSRQFSTLLLHGHGMSAGSLANNDFLSFFHPDDREHIRVSLDSETDSSTSTQPLALNARMQDCLGNFVKVEILHTSFQNADGQKCRLVGMREFQDFNSVALPLPTDPAAVRLPLAPVADTSAPPEDTCSVVFDATSFDILSLSGPFKKLCLEHGADDISEGMSIFDLSTGNDPTSLAGYIQTAVNGLEPEKMEGDLLVIRDLQLFGTCKVEATLQFQTDKMLDAIIGSLCINPAPTPTMTLTAKNLAKLTGHRQRCSSKGSRSSKSTRSSRRRLSGESGEHVRQGSIFDLRKQVTAL</sequence>
<dbReference type="Proteomes" id="UP000604046">
    <property type="component" value="Unassembled WGS sequence"/>
</dbReference>
<organism evidence="3 4">
    <name type="scientific">Symbiodinium natans</name>
    <dbReference type="NCBI Taxonomy" id="878477"/>
    <lineage>
        <taxon>Eukaryota</taxon>
        <taxon>Sar</taxon>
        <taxon>Alveolata</taxon>
        <taxon>Dinophyceae</taxon>
        <taxon>Suessiales</taxon>
        <taxon>Symbiodiniaceae</taxon>
        <taxon>Symbiodinium</taxon>
    </lineage>
</organism>
<name>A0A812N6D6_9DINO</name>
<keyword evidence="4" id="KW-1185">Reference proteome</keyword>
<keyword evidence="2" id="KW-1133">Transmembrane helix</keyword>
<evidence type="ECO:0000313" key="3">
    <source>
        <dbReference type="EMBL" id="CAE7281450.1"/>
    </source>
</evidence>
<dbReference type="InterPro" id="IPR000014">
    <property type="entry name" value="PAS"/>
</dbReference>
<feature type="transmembrane region" description="Helical" evidence="2">
    <location>
        <begin position="143"/>
        <end position="160"/>
    </location>
</feature>
<gene>
    <name evidence="3" type="ORF">SNAT2548_LOCUS14925</name>
</gene>
<evidence type="ECO:0008006" key="5">
    <source>
        <dbReference type="Google" id="ProtNLM"/>
    </source>
</evidence>
<dbReference type="OrthoDB" id="433998at2759"/>
<protein>
    <recommendedName>
        <fullName evidence="5">PAS domain-containing protein</fullName>
    </recommendedName>
</protein>
<evidence type="ECO:0000256" key="1">
    <source>
        <dbReference type="SAM" id="MobiDB-lite"/>
    </source>
</evidence>
<keyword evidence="2" id="KW-0472">Membrane</keyword>
<feature type="compositionally biased region" description="Basic and acidic residues" evidence="1">
    <location>
        <begin position="549"/>
        <end position="558"/>
    </location>
</feature>
<dbReference type="CDD" id="cd00130">
    <property type="entry name" value="PAS"/>
    <property type="match status" value="1"/>
</dbReference>
<accession>A0A812N6D6</accession>
<keyword evidence="2" id="KW-0812">Transmembrane</keyword>
<proteinExistence type="predicted"/>
<feature type="transmembrane region" description="Helical" evidence="2">
    <location>
        <begin position="12"/>
        <end position="33"/>
    </location>
</feature>
<evidence type="ECO:0000313" key="4">
    <source>
        <dbReference type="Proteomes" id="UP000604046"/>
    </source>
</evidence>